<dbReference type="AlphaFoldDB" id="A0AAD4PEI8"/>
<evidence type="ECO:0000313" key="2">
    <source>
        <dbReference type="EMBL" id="KAH6836185.1"/>
    </source>
</evidence>
<keyword evidence="3" id="KW-1185">Reference proteome</keyword>
<dbReference type="Proteomes" id="UP001190926">
    <property type="component" value="Unassembled WGS sequence"/>
</dbReference>
<sequence length="343" mass="38004">MDANEEEVLISLREMGDSDEEVHENGAVENGHAIIRHASYQPNVKVSMQWLDLRVFYVRVSKCVLDDDSISTPESLTLNHVPLNRDTLLEVNCVRASIYSDGVSTLLKRDRLDKQSEEVTFVSTDSIRTTGGVKFEVFHENLLVLSGRLEPCHSNGNGNGNGGSIGIGEQQKHQGQSWSMSCESDLVAGTGFFKGNQNLYAGWLDSNTPAIEVYVAGSFLGSPIVLTQSLQLSHRRKHMRKGMLESIPEYEATPSRKQDSSTLSMPLRNYPDYKQEEEGVHSNAYWCMEYLEGHEDGELSWFNAGVRVGVGIGLGVCLGVGIGVGLLVRTYQGTTRNFTRRLL</sequence>
<dbReference type="PANTHER" id="PTHR42938:SF7">
    <property type="entry name" value="ERYTHRONATE-4-PHOSPHATE DEHYDROGENASE FAMILY PROTEIN"/>
    <property type="match status" value="1"/>
</dbReference>
<feature type="transmembrane region" description="Helical" evidence="1">
    <location>
        <begin position="308"/>
        <end position="331"/>
    </location>
</feature>
<evidence type="ECO:0000313" key="3">
    <source>
        <dbReference type="Proteomes" id="UP001190926"/>
    </source>
</evidence>
<keyword evidence="1" id="KW-0812">Transmembrane</keyword>
<keyword evidence="1" id="KW-1133">Transmembrane helix</keyword>
<keyword evidence="1" id="KW-0472">Membrane</keyword>
<protein>
    <submittedName>
        <fullName evidence="2">Erythronate-4-phosphate dehydrogenase family protein</fullName>
    </submittedName>
</protein>
<gene>
    <name evidence="2" type="ORF">C2S53_001272</name>
</gene>
<dbReference type="EMBL" id="SDAM02000022">
    <property type="protein sequence ID" value="KAH6836185.1"/>
    <property type="molecule type" value="Genomic_DNA"/>
</dbReference>
<proteinExistence type="predicted"/>
<dbReference type="PANTHER" id="PTHR42938">
    <property type="entry name" value="FORMATE DEHYDROGENASE 1"/>
    <property type="match status" value="1"/>
</dbReference>
<evidence type="ECO:0000256" key="1">
    <source>
        <dbReference type="SAM" id="Phobius"/>
    </source>
</evidence>
<accession>A0AAD4PEI8</accession>
<reference evidence="2 3" key="1">
    <citation type="journal article" date="2021" name="Nat. Commun.">
        <title>Incipient diploidization of the medicinal plant Perilla within 10,000 years.</title>
        <authorList>
            <person name="Zhang Y."/>
            <person name="Shen Q."/>
            <person name="Leng L."/>
            <person name="Zhang D."/>
            <person name="Chen S."/>
            <person name="Shi Y."/>
            <person name="Ning Z."/>
            <person name="Chen S."/>
        </authorList>
    </citation>
    <scope>NUCLEOTIDE SEQUENCE [LARGE SCALE GENOMIC DNA]</scope>
    <source>
        <strain evidence="3">cv. PC099</strain>
    </source>
</reference>
<comment type="caution">
    <text evidence="2">The sequence shown here is derived from an EMBL/GenBank/DDBJ whole genome shotgun (WGS) entry which is preliminary data.</text>
</comment>
<name>A0AAD4PEI8_PERFH</name>
<organism evidence="2 3">
    <name type="scientific">Perilla frutescens var. hirtella</name>
    <name type="common">Perilla citriodora</name>
    <name type="synonym">Perilla setoyensis</name>
    <dbReference type="NCBI Taxonomy" id="608512"/>
    <lineage>
        <taxon>Eukaryota</taxon>
        <taxon>Viridiplantae</taxon>
        <taxon>Streptophyta</taxon>
        <taxon>Embryophyta</taxon>
        <taxon>Tracheophyta</taxon>
        <taxon>Spermatophyta</taxon>
        <taxon>Magnoliopsida</taxon>
        <taxon>eudicotyledons</taxon>
        <taxon>Gunneridae</taxon>
        <taxon>Pentapetalae</taxon>
        <taxon>asterids</taxon>
        <taxon>lamiids</taxon>
        <taxon>Lamiales</taxon>
        <taxon>Lamiaceae</taxon>
        <taxon>Nepetoideae</taxon>
        <taxon>Elsholtzieae</taxon>
        <taxon>Perilla</taxon>
    </lineage>
</organism>
<dbReference type="GO" id="GO:0004617">
    <property type="term" value="F:phosphoglycerate dehydrogenase activity"/>
    <property type="evidence" value="ECO:0007669"/>
    <property type="project" value="TreeGrafter"/>
</dbReference>